<evidence type="ECO:0000313" key="16">
    <source>
        <dbReference type="Proteomes" id="UP000825679"/>
    </source>
</evidence>
<dbReference type="RefSeq" id="WP_221006356.1">
    <property type="nucleotide sequence ID" value="NZ_CP081150.1"/>
</dbReference>
<feature type="domain" description="Cytochrome b561 bacterial/Ni-hydrogenase" evidence="14">
    <location>
        <begin position="14"/>
        <end position="177"/>
    </location>
</feature>
<comment type="subcellular location">
    <subcellularLocation>
        <location evidence="2">Cell membrane</location>
        <topology evidence="2">Multi-pass membrane protein</topology>
    </subcellularLocation>
</comment>
<feature type="transmembrane region" description="Helical" evidence="13">
    <location>
        <begin position="58"/>
        <end position="77"/>
    </location>
</feature>
<keyword evidence="11 13" id="KW-0472">Membrane</keyword>
<protein>
    <submittedName>
        <fullName evidence="15">Cytochrome b/b6 domain-containing protein</fullName>
    </submittedName>
</protein>
<evidence type="ECO:0000256" key="1">
    <source>
        <dbReference type="ARBA" id="ARBA00001970"/>
    </source>
</evidence>
<keyword evidence="6 13" id="KW-0812">Transmembrane</keyword>
<evidence type="ECO:0000259" key="14">
    <source>
        <dbReference type="Pfam" id="PF01292"/>
    </source>
</evidence>
<evidence type="ECO:0000256" key="10">
    <source>
        <dbReference type="ARBA" id="ARBA00023004"/>
    </source>
</evidence>
<evidence type="ECO:0000256" key="13">
    <source>
        <dbReference type="SAM" id="Phobius"/>
    </source>
</evidence>
<keyword evidence="10" id="KW-0408">Iron</keyword>
<keyword evidence="5" id="KW-0349">Heme</keyword>
<evidence type="ECO:0000256" key="11">
    <source>
        <dbReference type="ARBA" id="ARBA00023136"/>
    </source>
</evidence>
<dbReference type="InterPro" id="IPR016174">
    <property type="entry name" value="Di-haem_cyt_TM"/>
</dbReference>
<dbReference type="Proteomes" id="UP000825679">
    <property type="component" value="Chromosome"/>
</dbReference>
<evidence type="ECO:0000256" key="6">
    <source>
        <dbReference type="ARBA" id="ARBA00022692"/>
    </source>
</evidence>
<accession>A0ABX8ZA34</accession>
<evidence type="ECO:0000256" key="12">
    <source>
        <dbReference type="ARBA" id="ARBA00037975"/>
    </source>
</evidence>
<dbReference type="Pfam" id="PF01292">
    <property type="entry name" value="Ni_hydr_CYTB"/>
    <property type="match status" value="1"/>
</dbReference>
<evidence type="ECO:0000256" key="8">
    <source>
        <dbReference type="ARBA" id="ARBA00022982"/>
    </source>
</evidence>
<comment type="similarity">
    <text evidence="12">Belongs to the cytochrome b561 family.</text>
</comment>
<gene>
    <name evidence="15" type="ORF">K4H28_00595</name>
</gene>
<evidence type="ECO:0000256" key="2">
    <source>
        <dbReference type="ARBA" id="ARBA00004651"/>
    </source>
</evidence>
<keyword evidence="16" id="KW-1185">Reference proteome</keyword>
<dbReference type="EMBL" id="CP081150">
    <property type="protein sequence ID" value="QZA77978.1"/>
    <property type="molecule type" value="Genomic_DNA"/>
</dbReference>
<dbReference type="InterPro" id="IPR011577">
    <property type="entry name" value="Cyt_b561_bac/Ni-Hgenase"/>
</dbReference>
<feature type="transmembrane region" description="Helical" evidence="13">
    <location>
        <begin position="98"/>
        <end position="120"/>
    </location>
</feature>
<reference evidence="15 16" key="1">
    <citation type="submission" date="2021-08" db="EMBL/GenBank/DDBJ databases">
        <title>complete genome sequencing of Deefgea sp. D25.</title>
        <authorList>
            <person name="Bae J.-W."/>
            <person name="Gim D.-H."/>
        </authorList>
    </citation>
    <scope>NUCLEOTIDE SEQUENCE [LARGE SCALE GENOMIC DNA]</scope>
    <source>
        <strain evidence="15 16">D25</strain>
    </source>
</reference>
<keyword evidence="9 13" id="KW-1133">Transmembrane helix</keyword>
<name>A0ABX8ZA34_9NEIS</name>
<dbReference type="PANTHER" id="PTHR30529:SF3">
    <property type="entry name" value="CYTOCHROME B561 HOMOLOG 1"/>
    <property type="match status" value="1"/>
</dbReference>
<evidence type="ECO:0000256" key="4">
    <source>
        <dbReference type="ARBA" id="ARBA00022475"/>
    </source>
</evidence>
<sequence>MRDDISAELESASYHPFSILMHWLTVALVLGILLSLGLAQWLGRGSASFAFWMQTHSVLGQATFIVSMLRLLVLNFYGSPKPCAADDAQLLVAKVMHALLYGLIGFLACSGILLSIAYLAGQPVFGVTVPMTLNPMAMGLIRQLHGLVAMGFIFIALAHGLYATAMHYFAGQVALRRLSVRDLKVLDAIAAPQVDAQYIQLEQERA</sequence>
<evidence type="ECO:0000256" key="7">
    <source>
        <dbReference type="ARBA" id="ARBA00022723"/>
    </source>
</evidence>
<evidence type="ECO:0000256" key="9">
    <source>
        <dbReference type="ARBA" id="ARBA00022989"/>
    </source>
</evidence>
<keyword evidence="7" id="KW-0479">Metal-binding</keyword>
<keyword evidence="4" id="KW-1003">Cell membrane</keyword>
<proteinExistence type="inferred from homology"/>
<evidence type="ECO:0000313" key="15">
    <source>
        <dbReference type="EMBL" id="QZA77978.1"/>
    </source>
</evidence>
<feature type="transmembrane region" description="Helical" evidence="13">
    <location>
        <begin position="140"/>
        <end position="162"/>
    </location>
</feature>
<keyword evidence="8" id="KW-0249">Electron transport</keyword>
<dbReference type="SUPFAM" id="SSF81342">
    <property type="entry name" value="Transmembrane di-heme cytochromes"/>
    <property type="match status" value="1"/>
</dbReference>
<organism evidence="15 16">
    <name type="scientific">Deefgea tanakiae</name>
    <dbReference type="NCBI Taxonomy" id="2865840"/>
    <lineage>
        <taxon>Bacteria</taxon>
        <taxon>Pseudomonadati</taxon>
        <taxon>Pseudomonadota</taxon>
        <taxon>Betaproteobacteria</taxon>
        <taxon>Neisseriales</taxon>
        <taxon>Chitinibacteraceae</taxon>
        <taxon>Deefgea</taxon>
    </lineage>
</organism>
<keyword evidence="3" id="KW-0813">Transport</keyword>
<feature type="transmembrane region" description="Helical" evidence="13">
    <location>
        <begin position="20"/>
        <end position="38"/>
    </location>
</feature>
<evidence type="ECO:0000256" key="3">
    <source>
        <dbReference type="ARBA" id="ARBA00022448"/>
    </source>
</evidence>
<evidence type="ECO:0000256" key="5">
    <source>
        <dbReference type="ARBA" id="ARBA00022617"/>
    </source>
</evidence>
<comment type="cofactor">
    <cofactor evidence="1">
        <name>heme b</name>
        <dbReference type="ChEBI" id="CHEBI:60344"/>
    </cofactor>
</comment>
<dbReference type="InterPro" id="IPR052168">
    <property type="entry name" value="Cytochrome_b561_oxidase"/>
</dbReference>
<dbReference type="PANTHER" id="PTHR30529">
    <property type="entry name" value="CYTOCHROME B561"/>
    <property type="match status" value="1"/>
</dbReference>